<sequence>MDVKSERPSFLIYKSFYGSIKHLTDENLGKLFRAMFEYHNDRVLKLEPEIQMALNFIKNQFELDQRKWEKKVAAQMANGKKGGRPKSSGAIDSVEEKPNQTHGYFKNPTKPKKAEKGKGKGKEKEKEKVNIDIKRATPRKLAKLEINNIENKEDLIDLWENKYSDTWKQDSKIREMYKKKLTEFED</sequence>
<dbReference type="EMBL" id="UINC01179607">
    <property type="protein sequence ID" value="SVD88369.1"/>
    <property type="molecule type" value="Genomic_DNA"/>
</dbReference>
<dbReference type="Pfam" id="PF19808">
    <property type="entry name" value="DUF6291"/>
    <property type="match status" value="1"/>
</dbReference>
<evidence type="ECO:0000259" key="2">
    <source>
        <dbReference type="Pfam" id="PF19808"/>
    </source>
</evidence>
<feature type="domain" description="DUF6291" evidence="2">
    <location>
        <begin position="9"/>
        <end position="86"/>
    </location>
</feature>
<gene>
    <name evidence="3" type="ORF">METZ01_LOCUS441223</name>
</gene>
<evidence type="ECO:0000256" key="1">
    <source>
        <dbReference type="SAM" id="MobiDB-lite"/>
    </source>
</evidence>
<feature type="region of interest" description="Disordered" evidence="1">
    <location>
        <begin position="75"/>
        <end position="131"/>
    </location>
</feature>
<feature type="compositionally biased region" description="Basic and acidic residues" evidence="1">
    <location>
        <begin position="112"/>
        <end position="131"/>
    </location>
</feature>
<accession>A0A382YZK4</accession>
<proteinExistence type="predicted"/>
<evidence type="ECO:0000313" key="3">
    <source>
        <dbReference type="EMBL" id="SVD88369.1"/>
    </source>
</evidence>
<dbReference type="AlphaFoldDB" id="A0A382YZK4"/>
<organism evidence="3">
    <name type="scientific">marine metagenome</name>
    <dbReference type="NCBI Taxonomy" id="408172"/>
    <lineage>
        <taxon>unclassified sequences</taxon>
        <taxon>metagenomes</taxon>
        <taxon>ecological metagenomes</taxon>
    </lineage>
</organism>
<protein>
    <recommendedName>
        <fullName evidence="2">DUF6291 domain-containing protein</fullName>
    </recommendedName>
</protein>
<dbReference type="InterPro" id="IPR046258">
    <property type="entry name" value="DUF6291"/>
</dbReference>
<name>A0A382YZK4_9ZZZZ</name>
<reference evidence="3" key="1">
    <citation type="submission" date="2018-05" db="EMBL/GenBank/DDBJ databases">
        <authorList>
            <person name="Lanie J.A."/>
            <person name="Ng W.-L."/>
            <person name="Kazmierczak K.M."/>
            <person name="Andrzejewski T.M."/>
            <person name="Davidsen T.M."/>
            <person name="Wayne K.J."/>
            <person name="Tettelin H."/>
            <person name="Glass J.I."/>
            <person name="Rusch D."/>
            <person name="Podicherti R."/>
            <person name="Tsui H.-C.T."/>
            <person name="Winkler M.E."/>
        </authorList>
    </citation>
    <scope>NUCLEOTIDE SEQUENCE</scope>
</reference>